<evidence type="ECO:0000259" key="5">
    <source>
        <dbReference type="Pfam" id="PF13229"/>
    </source>
</evidence>
<keyword evidence="2" id="KW-0964">Secreted</keyword>
<feature type="chain" id="PRO_5008718012" evidence="4">
    <location>
        <begin position="30"/>
        <end position="529"/>
    </location>
</feature>
<gene>
    <name evidence="7" type="ORF">GA0070213_10410</name>
</gene>
<dbReference type="AlphaFoldDB" id="A0A1C5HTT0"/>
<name>A0A1C5HTT0_9ACTN</name>
<dbReference type="InterPro" id="IPR011050">
    <property type="entry name" value="Pectin_lyase_fold/virulence"/>
</dbReference>
<organism evidence="7 8">
    <name type="scientific">Micromonospora humi</name>
    <dbReference type="NCBI Taxonomy" id="745366"/>
    <lineage>
        <taxon>Bacteria</taxon>
        <taxon>Bacillati</taxon>
        <taxon>Actinomycetota</taxon>
        <taxon>Actinomycetes</taxon>
        <taxon>Micromonosporales</taxon>
        <taxon>Micromonosporaceae</taxon>
        <taxon>Micromonospora</taxon>
    </lineage>
</organism>
<feature type="domain" description="Carbohydrate-binding module family 96" evidence="6">
    <location>
        <begin position="52"/>
        <end position="195"/>
    </location>
</feature>
<dbReference type="NCBIfam" id="NF033679">
    <property type="entry name" value="DNRLRE_dom"/>
    <property type="match status" value="1"/>
</dbReference>
<evidence type="ECO:0000313" key="8">
    <source>
        <dbReference type="Proteomes" id="UP000199360"/>
    </source>
</evidence>
<proteinExistence type="predicted"/>
<evidence type="ECO:0000256" key="3">
    <source>
        <dbReference type="ARBA" id="ARBA00022729"/>
    </source>
</evidence>
<feature type="domain" description="Right handed beta helix" evidence="5">
    <location>
        <begin position="320"/>
        <end position="466"/>
    </location>
</feature>
<sequence>MTTRSRSLLRLAAPVLVLAGATVIPPTTAAQAGRPKPHATTAAAVARATDAVTLNPVADAWVDASRPSTNAGRTSSLRVDAVPRQVAYLRFDVTGVTTDPTAVLRLYVETASSTGVDIHPVADNTWDENTITYANAPPIGATTVRSGPVGADTWVSVSVSSLVTGNGPVTVALTTTNDTGLRVTSREGANKPQLITPSPPNPSPYVISRLGAVTYQAASDVTGETYTGSLKSVLESAVIELNRLGGGTVRFGAGTFDFGAEYMKLEGIRKVTFVGAGMYDTLIRNDNSSAGDTEPFNTKGWDSVIVRDLAVSAEGAFRSTSDALDFDDGNNMVVERVRVTASRGRGIVFDGKNQNWVSMGNTVRDCVISGAQSDGVELLATSGDTVTGCTITNVGGHGIQVNRASSSADQPNKTADHNVVSDNVINQAGQDGINVNGGTDNQIVDNHVTNSANVTPNRDGIRVTTATGVTCVDTLVSGDLAIDDQTVKTQRYGLYITEGCDGTIVGPGTTFTPNRVSAVRDAGTGTVFR</sequence>
<comment type="subcellular location">
    <subcellularLocation>
        <location evidence="1">Secreted</location>
    </subcellularLocation>
</comment>
<feature type="signal peptide" evidence="4">
    <location>
        <begin position="1"/>
        <end position="29"/>
    </location>
</feature>
<dbReference type="InterPro" id="IPR006626">
    <property type="entry name" value="PbH1"/>
</dbReference>
<evidence type="ECO:0000256" key="2">
    <source>
        <dbReference type="ARBA" id="ARBA00022525"/>
    </source>
</evidence>
<evidence type="ECO:0000259" key="6">
    <source>
        <dbReference type="Pfam" id="PF24517"/>
    </source>
</evidence>
<keyword evidence="8" id="KW-1185">Reference proteome</keyword>
<dbReference type="GO" id="GO:0005576">
    <property type="term" value="C:extracellular region"/>
    <property type="evidence" value="ECO:0007669"/>
    <property type="project" value="UniProtKB-SubCell"/>
</dbReference>
<accession>A0A1C5HTT0</accession>
<evidence type="ECO:0000256" key="4">
    <source>
        <dbReference type="SAM" id="SignalP"/>
    </source>
</evidence>
<dbReference type="SUPFAM" id="SSF51126">
    <property type="entry name" value="Pectin lyase-like"/>
    <property type="match status" value="1"/>
</dbReference>
<protein>
    <submittedName>
        <fullName evidence="7">Right handed beta helix region</fullName>
    </submittedName>
</protein>
<dbReference type="Pfam" id="PF24517">
    <property type="entry name" value="CBM96"/>
    <property type="match status" value="1"/>
</dbReference>
<dbReference type="SMART" id="SM00710">
    <property type="entry name" value="PbH1"/>
    <property type="match status" value="5"/>
</dbReference>
<dbReference type="RefSeq" id="WP_091060211.1">
    <property type="nucleotide sequence ID" value="NZ_FMDM01000004.1"/>
</dbReference>
<dbReference type="InterPro" id="IPR055372">
    <property type="entry name" value="CBM96"/>
</dbReference>
<dbReference type="Pfam" id="PF13229">
    <property type="entry name" value="Beta_helix"/>
    <property type="match status" value="1"/>
</dbReference>
<dbReference type="Gene3D" id="2.160.20.10">
    <property type="entry name" value="Single-stranded right-handed beta-helix, Pectin lyase-like"/>
    <property type="match status" value="1"/>
</dbReference>
<dbReference type="OrthoDB" id="3348993at2"/>
<evidence type="ECO:0000256" key="1">
    <source>
        <dbReference type="ARBA" id="ARBA00004613"/>
    </source>
</evidence>
<evidence type="ECO:0000313" key="7">
    <source>
        <dbReference type="EMBL" id="SCG49410.1"/>
    </source>
</evidence>
<reference evidence="8" key="1">
    <citation type="submission" date="2016-06" db="EMBL/GenBank/DDBJ databases">
        <authorList>
            <person name="Varghese N."/>
            <person name="Submissions Spin"/>
        </authorList>
    </citation>
    <scope>NUCLEOTIDE SEQUENCE [LARGE SCALE GENOMIC DNA]</scope>
    <source>
        <strain evidence="8">DSM 45647</strain>
    </source>
</reference>
<dbReference type="InterPro" id="IPR039448">
    <property type="entry name" value="Beta_helix"/>
</dbReference>
<dbReference type="STRING" id="745366.GA0070213_10410"/>
<dbReference type="EMBL" id="FMDM01000004">
    <property type="protein sequence ID" value="SCG49410.1"/>
    <property type="molecule type" value="Genomic_DNA"/>
</dbReference>
<dbReference type="Proteomes" id="UP000199360">
    <property type="component" value="Unassembled WGS sequence"/>
</dbReference>
<dbReference type="InterPro" id="IPR012334">
    <property type="entry name" value="Pectin_lyas_fold"/>
</dbReference>
<keyword evidence="3 4" id="KW-0732">Signal</keyword>